<feature type="region of interest" description="Disordered" evidence="1">
    <location>
        <begin position="187"/>
        <end position="206"/>
    </location>
</feature>
<name>A0A9R1V2A3_LACSA</name>
<evidence type="ECO:0000313" key="3">
    <source>
        <dbReference type="Proteomes" id="UP000235145"/>
    </source>
</evidence>
<dbReference type="EMBL" id="NBSK02000007">
    <property type="protein sequence ID" value="KAJ0197010.1"/>
    <property type="molecule type" value="Genomic_DNA"/>
</dbReference>
<proteinExistence type="predicted"/>
<dbReference type="AlphaFoldDB" id="A0A9R1V2A3"/>
<feature type="region of interest" description="Disordered" evidence="1">
    <location>
        <begin position="109"/>
        <end position="137"/>
    </location>
</feature>
<organism evidence="2 3">
    <name type="scientific">Lactuca sativa</name>
    <name type="common">Garden lettuce</name>
    <dbReference type="NCBI Taxonomy" id="4236"/>
    <lineage>
        <taxon>Eukaryota</taxon>
        <taxon>Viridiplantae</taxon>
        <taxon>Streptophyta</taxon>
        <taxon>Embryophyta</taxon>
        <taxon>Tracheophyta</taxon>
        <taxon>Spermatophyta</taxon>
        <taxon>Magnoliopsida</taxon>
        <taxon>eudicotyledons</taxon>
        <taxon>Gunneridae</taxon>
        <taxon>Pentapetalae</taxon>
        <taxon>asterids</taxon>
        <taxon>campanulids</taxon>
        <taxon>Asterales</taxon>
        <taxon>Asteraceae</taxon>
        <taxon>Cichorioideae</taxon>
        <taxon>Cichorieae</taxon>
        <taxon>Lactucinae</taxon>
        <taxon>Lactuca</taxon>
    </lineage>
</organism>
<accession>A0A9R1V2A3</accession>
<feature type="compositionally biased region" description="Basic and acidic residues" evidence="1">
    <location>
        <begin position="187"/>
        <end position="200"/>
    </location>
</feature>
<feature type="compositionally biased region" description="Basic and acidic residues" evidence="1">
    <location>
        <begin position="114"/>
        <end position="137"/>
    </location>
</feature>
<dbReference type="Proteomes" id="UP000235145">
    <property type="component" value="Unassembled WGS sequence"/>
</dbReference>
<protein>
    <submittedName>
        <fullName evidence="2">Uncharacterized protein</fullName>
    </submittedName>
</protein>
<gene>
    <name evidence="2" type="ORF">LSAT_V11C700378800</name>
</gene>
<reference evidence="2 3" key="1">
    <citation type="journal article" date="2017" name="Nat. Commun.">
        <title>Genome assembly with in vitro proximity ligation data and whole-genome triplication in lettuce.</title>
        <authorList>
            <person name="Reyes-Chin-Wo S."/>
            <person name="Wang Z."/>
            <person name="Yang X."/>
            <person name="Kozik A."/>
            <person name="Arikit S."/>
            <person name="Song C."/>
            <person name="Xia L."/>
            <person name="Froenicke L."/>
            <person name="Lavelle D.O."/>
            <person name="Truco M.J."/>
            <person name="Xia R."/>
            <person name="Zhu S."/>
            <person name="Xu C."/>
            <person name="Xu H."/>
            <person name="Xu X."/>
            <person name="Cox K."/>
            <person name="Korf I."/>
            <person name="Meyers B.C."/>
            <person name="Michelmore R.W."/>
        </authorList>
    </citation>
    <scope>NUCLEOTIDE SEQUENCE [LARGE SCALE GENOMIC DNA]</scope>
    <source>
        <strain evidence="3">cv. Salinas</strain>
        <tissue evidence="2">Seedlings</tissue>
    </source>
</reference>
<comment type="caution">
    <text evidence="2">The sequence shown here is derived from an EMBL/GenBank/DDBJ whole genome shotgun (WGS) entry which is preliminary data.</text>
</comment>
<evidence type="ECO:0000256" key="1">
    <source>
        <dbReference type="SAM" id="MobiDB-lite"/>
    </source>
</evidence>
<keyword evidence="3" id="KW-1185">Reference proteome</keyword>
<evidence type="ECO:0000313" key="2">
    <source>
        <dbReference type="EMBL" id="KAJ0197010.1"/>
    </source>
</evidence>
<sequence>MEEDHEVPIILRRPFLNIDDSVTFGVNQVAKHSKSSDDAISSVDTIDQFLEKEPALWKVNNSKEFIFYSEEDFDAQRDLQELEKLLQGSVREDYTRSFEANLACSNQKSQYGEANKDNKKESLKKQEDTMARNDKTKPRALVSTTFEVFTFKPPDSQVYEESDTKSVISSDDEGMSENAMEIDKMEVENARQQKEEEKTKFVKRGKGTMSKYEENATQKKKEDLKKAYIRKAQAYKRIWKVKKVKKEFPLEEAATT</sequence>